<dbReference type="InterPro" id="IPR000504">
    <property type="entry name" value="RRM_dom"/>
</dbReference>
<reference evidence="3" key="2">
    <citation type="submission" date="2025-09" db="UniProtKB">
        <authorList>
            <consortium name="Ensembl"/>
        </authorList>
    </citation>
    <scope>IDENTIFICATION</scope>
</reference>
<dbReference type="Proteomes" id="UP000472241">
    <property type="component" value="Unplaced"/>
</dbReference>
<dbReference type="GO" id="GO:0003723">
    <property type="term" value="F:RNA binding"/>
    <property type="evidence" value="ECO:0007669"/>
    <property type="project" value="InterPro"/>
</dbReference>
<evidence type="ECO:0000259" key="2">
    <source>
        <dbReference type="Pfam" id="PF00076"/>
    </source>
</evidence>
<protein>
    <recommendedName>
        <fullName evidence="2">RRM domain-containing protein</fullName>
    </recommendedName>
</protein>
<dbReference type="AlphaFoldDB" id="A0A667GJS9"/>
<dbReference type="Pfam" id="PF00076">
    <property type="entry name" value="RRM_1"/>
    <property type="match status" value="1"/>
</dbReference>
<dbReference type="SUPFAM" id="SSF54928">
    <property type="entry name" value="RNA-binding domain, RBD"/>
    <property type="match status" value="1"/>
</dbReference>
<dbReference type="InterPro" id="IPR035979">
    <property type="entry name" value="RBD_domain_sf"/>
</dbReference>
<dbReference type="Ensembl" id="ENSLCNT00005015359.1">
    <property type="protein sequence ID" value="ENSLCNP00005013734.1"/>
    <property type="gene ID" value="ENSLCNG00005009009.1"/>
</dbReference>
<feature type="compositionally biased region" description="Basic and acidic residues" evidence="1">
    <location>
        <begin position="37"/>
        <end position="56"/>
    </location>
</feature>
<evidence type="ECO:0000313" key="4">
    <source>
        <dbReference type="Proteomes" id="UP000472241"/>
    </source>
</evidence>
<proteinExistence type="predicted"/>
<dbReference type="Gene3D" id="3.30.70.330">
    <property type="match status" value="1"/>
</dbReference>
<accession>A0A667GJS9</accession>
<keyword evidence="4" id="KW-1185">Reference proteome</keyword>
<reference evidence="3" key="1">
    <citation type="submission" date="2025-08" db="UniProtKB">
        <authorList>
            <consortium name="Ensembl"/>
        </authorList>
    </citation>
    <scope>IDENTIFICATION</scope>
</reference>
<evidence type="ECO:0000256" key="1">
    <source>
        <dbReference type="SAM" id="MobiDB-lite"/>
    </source>
</evidence>
<evidence type="ECO:0000313" key="3">
    <source>
        <dbReference type="Ensembl" id="ENSLCNP00005013734.1"/>
    </source>
</evidence>
<sequence length="200" mass="21742">VSRAGAERGRERIPTSLSTTSTELEMWLELMQPPNHDQLKPRMKSALDHSDQRDPDPIKKFKLGELFEPYGAIYQINVLPDRSQNPPQSKGCYLVTFYTRKTALEAQNALHNIKTLPGIYHPIHHHHQANPLSTTSSTPGALVSPVAASTPNSSAGAAMNSLTSLGTLQGLMAATVGLNNMNALASTINRHSSLKTRGLI</sequence>
<feature type="domain" description="RRM" evidence="2">
    <location>
        <begin position="62"/>
        <end position="115"/>
    </location>
</feature>
<feature type="region of interest" description="Disordered" evidence="1">
    <location>
        <begin position="34"/>
        <end position="56"/>
    </location>
</feature>
<dbReference type="InterPro" id="IPR012677">
    <property type="entry name" value="Nucleotide-bd_a/b_plait_sf"/>
</dbReference>
<dbReference type="FunFam" id="3.30.70.330:FF:000013">
    <property type="entry name" value="CUGBP Elav-like family member 1 isoform 2"/>
    <property type="match status" value="1"/>
</dbReference>
<organism evidence="3 4">
    <name type="scientific">Lynx canadensis</name>
    <name type="common">Canada lynx</name>
    <name type="synonym">Felis canadensis</name>
    <dbReference type="NCBI Taxonomy" id="61383"/>
    <lineage>
        <taxon>Eukaryota</taxon>
        <taxon>Metazoa</taxon>
        <taxon>Chordata</taxon>
        <taxon>Craniata</taxon>
        <taxon>Vertebrata</taxon>
        <taxon>Euteleostomi</taxon>
        <taxon>Mammalia</taxon>
        <taxon>Eutheria</taxon>
        <taxon>Laurasiatheria</taxon>
        <taxon>Carnivora</taxon>
        <taxon>Feliformia</taxon>
        <taxon>Felidae</taxon>
        <taxon>Felinae</taxon>
        <taxon>Lynx</taxon>
    </lineage>
</organism>
<name>A0A667GJS9_LYNCA</name>